<protein>
    <submittedName>
        <fullName evidence="1">Uncharacterized protein</fullName>
    </submittedName>
</protein>
<reference evidence="1 2" key="1">
    <citation type="submission" date="2024-05" db="EMBL/GenBank/DDBJ databases">
        <title>Genome sequencing and assembly of Indian major carp, Cirrhinus mrigala (Hamilton, 1822).</title>
        <authorList>
            <person name="Mohindra V."/>
            <person name="Chowdhury L.M."/>
            <person name="Lal K."/>
            <person name="Jena J.K."/>
        </authorList>
    </citation>
    <scope>NUCLEOTIDE SEQUENCE [LARGE SCALE GENOMIC DNA]</scope>
    <source>
        <strain evidence="1">CM1030</strain>
        <tissue evidence="1">Blood</tissue>
    </source>
</reference>
<comment type="caution">
    <text evidence="1">The sequence shown here is derived from an EMBL/GenBank/DDBJ whole genome shotgun (WGS) entry which is preliminary data.</text>
</comment>
<dbReference type="AlphaFoldDB" id="A0ABD0P0T2"/>
<name>A0ABD0P0T2_CIRMR</name>
<gene>
    <name evidence="1" type="ORF">M9458_038680</name>
</gene>
<dbReference type="EMBL" id="JAMKFB020000019">
    <property type="protein sequence ID" value="KAL0166836.1"/>
    <property type="molecule type" value="Genomic_DNA"/>
</dbReference>
<dbReference type="Pfam" id="PF26280">
    <property type="entry name" value="Ig_TRAPPC9-Trs120_2nd"/>
    <property type="match status" value="1"/>
</dbReference>
<accession>A0ABD0P0T2</accession>
<sequence length="50" mass="5396">SAHLSSEDLSTSVSLQLFNGETQQLTITLENIGTETLNTLELTSKTLSTK</sequence>
<keyword evidence="2" id="KW-1185">Reference proteome</keyword>
<evidence type="ECO:0000313" key="1">
    <source>
        <dbReference type="EMBL" id="KAL0166836.1"/>
    </source>
</evidence>
<proteinExistence type="predicted"/>
<evidence type="ECO:0000313" key="2">
    <source>
        <dbReference type="Proteomes" id="UP001529510"/>
    </source>
</evidence>
<feature type="non-terminal residue" evidence="1">
    <location>
        <position position="1"/>
    </location>
</feature>
<dbReference type="Proteomes" id="UP001529510">
    <property type="component" value="Unassembled WGS sequence"/>
</dbReference>
<organism evidence="1 2">
    <name type="scientific">Cirrhinus mrigala</name>
    <name type="common">Mrigala</name>
    <dbReference type="NCBI Taxonomy" id="683832"/>
    <lineage>
        <taxon>Eukaryota</taxon>
        <taxon>Metazoa</taxon>
        <taxon>Chordata</taxon>
        <taxon>Craniata</taxon>
        <taxon>Vertebrata</taxon>
        <taxon>Euteleostomi</taxon>
        <taxon>Actinopterygii</taxon>
        <taxon>Neopterygii</taxon>
        <taxon>Teleostei</taxon>
        <taxon>Ostariophysi</taxon>
        <taxon>Cypriniformes</taxon>
        <taxon>Cyprinidae</taxon>
        <taxon>Labeoninae</taxon>
        <taxon>Labeonini</taxon>
        <taxon>Cirrhinus</taxon>
    </lineage>
</organism>
<feature type="non-terminal residue" evidence="1">
    <location>
        <position position="50"/>
    </location>
</feature>